<feature type="transmembrane region" description="Helical" evidence="9">
    <location>
        <begin position="150"/>
        <end position="171"/>
    </location>
</feature>
<reference evidence="10 11" key="1">
    <citation type="submission" date="2019-02" db="EMBL/GenBank/DDBJ databases">
        <title>Complete Genome Sequence and Methylome Analysis of free living Spirochaetas.</title>
        <authorList>
            <person name="Fomenkov A."/>
            <person name="Dubinina G."/>
            <person name="Leshcheva N."/>
            <person name="Mikheeva N."/>
            <person name="Grabovich M."/>
            <person name="Vincze T."/>
            <person name="Roberts R.J."/>
        </authorList>
    </citation>
    <scope>NUCLEOTIDE SEQUENCE [LARGE SCALE GENOMIC DNA]</scope>
    <source>
        <strain evidence="10 11">K2</strain>
    </source>
</reference>
<evidence type="ECO:0000313" key="11">
    <source>
        <dbReference type="Proteomes" id="UP000324209"/>
    </source>
</evidence>
<feature type="transmembrane region" description="Helical" evidence="9">
    <location>
        <begin position="395"/>
        <end position="418"/>
    </location>
</feature>
<dbReference type="GO" id="GO:0005283">
    <property type="term" value="F:amino acid:sodium symporter activity"/>
    <property type="evidence" value="ECO:0007669"/>
    <property type="project" value="InterPro"/>
</dbReference>
<dbReference type="EMBL" id="CP036150">
    <property type="protein sequence ID" value="QEN06740.1"/>
    <property type="molecule type" value="Genomic_DNA"/>
</dbReference>
<evidence type="ECO:0000256" key="6">
    <source>
        <dbReference type="ARBA" id="ARBA00022847"/>
    </source>
</evidence>
<protein>
    <submittedName>
        <fullName evidence="10">Sodium:alanine symporter family protein</fullName>
    </submittedName>
</protein>
<proteinExistence type="inferred from homology"/>
<organism evidence="10 11">
    <name type="scientific">Oceanispirochaeta crateris</name>
    <dbReference type="NCBI Taxonomy" id="2518645"/>
    <lineage>
        <taxon>Bacteria</taxon>
        <taxon>Pseudomonadati</taxon>
        <taxon>Spirochaetota</taxon>
        <taxon>Spirochaetia</taxon>
        <taxon>Spirochaetales</taxon>
        <taxon>Spirochaetaceae</taxon>
        <taxon>Oceanispirochaeta</taxon>
    </lineage>
</organism>
<dbReference type="NCBIfam" id="TIGR00835">
    <property type="entry name" value="agcS"/>
    <property type="match status" value="1"/>
</dbReference>
<dbReference type="Pfam" id="PF01235">
    <property type="entry name" value="Na_Ala_symp"/>
    <property type="match status" value="1"/>
</dbReference>
<comment type="subcellular location">
    <subcellularLocation>
        <location evidence="1 9">Cell membrane</location>
        <topology evidence="1 9">Multi-pass membrane protein</topology>
    </subcellularLocation>
</comment>
<dbReference type="OrthoDB" id="9804874at2"/>
<feature type="transmembrane region" description="Helical" evidence="9">
    <location>
        <begin position="361"/>
        <end position="383"/>
    </location>
</feature>
<keyword evidence="4 9" id="KW-1003">Cell membrane</keyword>
<feature type="transmembrane region" description="Helical" evidence="9">
    <location>
        <begin position="311"/>
        <end position="331"/>
    </location>
</feature>
<keyword evidence="11" id="KW-1185">Reference proteome</keyword>
<dbReference type="Gene3D" id="1.20.1740.10">
    <property type="entry name" value="Amino acid/polyamine transporter I"/>
    <property type="match status" value="1"/>
</dbReference>
<accession>A0A5C1QIA9</accession>
<evidence type="ECO:0000256" key="5">
    <source>
        <dbReference type="ARBA" id="ARBA00022692"/>
    </source>
</evidence>
<keyword evidence="7 9" id="KW-1133">Transmembrane helix</keyword>
<feature type="transmembrane region" description="Helical" evidence="9">
    <location>
        <begin position="15"/>
        <end position="38"/>
    </location>
</feature>
<keyword evidence="3 9" id="KW-0813">Transport</keyword>
<evidence type="ECO:0000256" key="1">
    <source>
        <dbReference type="ARBA" id="ARBA00004651"/>
    </source>
</evidence>
<dbReference type="GO" id="GO:0005886">
    <property type="term" value="C:plasma membrane"/>
    <property type="evidence" value="ECO:0007669"/>
    <property type="project" value="UniProtKB-SubCell"/>
</dbReference>
<keyword evidence="5 9" id="KW-0812">Transmembrane</keyword>
<dbReference type="PRINTS" id="PR00175">
    <property type="entry name" value="NAALASMPORT"/>
</dbReference>
<dbReference type="RefSeq" id="WP_149484823.1">
    <property type="nucleotide sequence ID" value="NZ_CP036150.1"/>
</dbReference>
<dbReference type="FunFam" id="1.20.1740.10:FF:000004">
    <property type="entry name" value="Sodium:alanine symporter family protein"/>
    <property type="match status" value="1"/>
</dbReference>
<feature type="transmembrane region" description="Helical" evidence="9">
    <location>
        <begin position="424"/>
        <end position="444"/>
    </location>
</feature>
<dbReference type="KEGG" id="ock:EXM22_01560"/>
<dbReference type="PROSITE" id="PS00873">
    <property type="entry name" value="NA_ALANINE_SYMP"/>
    <property type="match status" value="1"/>
</dbReference>
<feature type="transmembrane region" description="Helical" evidence="9">
    <location>
        <begin position="216"/>
        <end position="238"/>
    </location>
</feature>
<name>A0A5C1QIA9_9SPIO</name>
<dbReference type="AlphaFoldDB" id="A0A5C1QIA9"/>
<dbReference type="PANTHER" id="PTHR30330:SF3">
    <property type="entry name" value="TRANSCRIPTIONAL REGULATOR, LRP FAMILY"/>
    <property type="match status" value="1"/>
</dbReference>
<evidence type="ECO:0000256" key="8">
    <source>
        <dbReference type="ARBA" id="ARBA00023136"/>
    </source>
</evidence>
<evidence type="ECO:0000256" key="2">
    <source>
        <dbReference type="ARBA" id="ARBA00009261"/>
    </source>
</evidence>
<dbReference type="InterPro" id="IPR001463">
    <property type="entry name" value="Na/Ala_symport"/>
</dbReference>
<keyword evidence="8 9" id="KW-0472">Membrane</keyword>
<evidence type="ECO:0000256" key="4">
    <source>
        <dbReference type="ARBA" id="ARBA00022475"/>
    </source>
</evidence>
<evidence type="ECO:0000256" key="3">
    <source>
        <dbReference type="ARBA" id="ARBA00022448"/>
    </source>
</evidence>
<dbReference type="PANTHER" id="PTHR30330">
    <property type="entry name" value="AGSS FAMILY TRANSPORTER, SODIUM-ALANINE"/>
    <property type="match status" value="1"/>
</dbReference>
<evidence type="ECO:0000313" key="10">
    <source>
        <dbReference type="EMBL" id="QEN06740.1"/>
    </source>
</evidence>
<sequence>MELFSNIVSAVNSFAWGPVMIIFLVGTGIFLSIGTGFVQFRKLGQAFHLLFSKDHKGSGDITPFQALMTSLSATIGTGNIAGVATAIALGGPGAVFWMWMTAAVGGATKFGEAVLAIRYRETNDLGEQSGGPMYYIKNGMKEKFGGSWGWLGWLFAFFGIFASFGIGSMVQSNSVAGALSTGFNVPPIATGLVLTLLTALVILGGIKSIANVTSKVVPFMALFFIVGSLAVLISNAAGIPDAFLMIFRNAFSSSAVSGGLIGTVIRFGVARGVFSNEAGLGSAPIAHAASANNNSYTQGVIASLGSFIDTLIICTMTALVILVSGLVTIGADGLMVVSGGLNGAALTSEAFEASLPGLGKYLVSFGLIFFAFSTILGWFYYGSKCLEYIAGTKSIVIYKIAFLITSLAGAVMKISIVWDLSDTFNGLMAIPNLIALIALSSIIFKTARDSQDTRIKANGKIILKNS</sequence>
<dbReference type="Proteomes" id="UP000324209">
    <property type="component" value="Chromosome"/>
</dbReference>
<evidence type="ECO:0000256" key="9">
    <source>
        <dbReference type="RuleBase" id="RU363064"/>
    </source>
</evidence>
<feature type="transmembrane region" description="Helical" evidence="9">
    <location>
        <begin position="183"/>
        <end position="204"/>
    </location>
</feature>
<gene>
    <name evidence="10" type="ORF">EXM22_01560</name>
</gene>
<keyword evidence="6 9" id="KW-0769">Symport</keyword>
<comment type="similarity">
    <text evidence="2 9">Belongs to the alanine or glycine:cation symporter (AGCS) (TC 2.A.25) family.</text>
</comment>
<evidence type="ECO:0000256" key="7">
    <source>
        <dbReference type="ARBA" id="ARBA00022989"/>
    </source>
</evidence>